<gene>
    <name evidence="1" type="ORF">K432DRAFT_381671</name>
</gene>
<protein>
    <submittedName>
        <fullName evidence="1">Uncharacterized protein</fullName>
    </submittedName>
</protein>
<dbReference type="EMBL" id="KV744936">
    <property type="protein sequence ID" value="OCK81018.1"/>
    <property type="molecule type" value="Genomic_DNA"/>
</dbReference>
<dbReference type="Proteomes" id="UP000250266">
    <property type="component" value="Unassembled WGS sequence"/>
</dbReference>
<dbReference type="AlphaFoldDB" id="A0A8E2JFW3"/>
<feature type="non-terminal residue" evidence="1">
    <location>
        <position position="117"/>
    </location>
</feature>
<proteinExistence type="predicted"/>
<keyword evidence="2" id="KW-1185">Reference proteome</keyword>
<evidence type="ECO:0000313" key="2">
    <source>
        <dbReference type="Proteomes" id="UP000250266"/>
    </source>
</evidence>
<sequence>MVNAHWALSQRPPYIRPTFRKSSKLAGSFRCFACSFILMLTFPHSASSGIANLNVLRIDGSNRPGYMRSICLRRWRSMGGADGLEEVDEAGAAGDVKCVAGCEDGRHFKVKLLQDER</sequence>
<organism evidence="1 2">
    <name type="scientific">Lepidopterella palustris CBS 459.81</name>
    <dbReference type="NCBI Taxonomy" id="1314670"/>
    <lineage>
        <taxon>Eukaryota</taxon>
        <taxon>Fungi</taxon>
        <taxon>Dikarya</taxon>
        <taxon>Ascomycota</taxon>
        <taxon>Pezizomycotina</taxon>
        <taxon>Dothideomycetes</taxon>
        <taxon>Pleosporomycetidae</taxon>
        <taxon>Mytilinidiales</taxon>
        <taxon>Argynnaceae</taxon>
        <taxon>Lepidopterella</taxon>
    </lineage>
</organism>
<reference evidence="1 2" key="1">
    <citation type="journal article" date="2016" name="Nat. Commun.">
        <title>Ectomycorrhizal ecology is imprinted in the genome of the dominant symbiotic fungus Cenococcum geophilum.</title>
        <authorList>
            <consortium name="DOE Joint Genome Institute"/>
            <person name="Peter M."/>
            <person name="Kohler A."/>
            <person name="Ohm R.A."/>
            <person name="Kuo A."/>
            <person name="Krutzmann J."/>
            <person name="Morin E."/>
            <person name="Arend M."/>
            <person name="Barry K.W."/>
            <person name="Binder M."/>
            <person name="Choi C."/>
            <person name="Clum A."/>
            <person name="Copeland A."/>
            <person name="Grisel N."/>
            <person name="Haridas S."/>
            <person name="Kipfer T."/>
            <person name="LaButti K."/>
            <person name="Lindquist E."/>
            <person name="Lipzen A."/>
            <person name="Maire R."/>
            <person name="Meier B."/>
            <person name="Mihaltcheva S."/>
            <person name="Molinier V."/>
            <person name="Murat C."/>
            <person name="Poggeler S."/>
            <person name="Quandt C.A."/>
            <person name="Sperisen C."/>
            <person name="Tritt A."/>
            <person name="Tisserant E."/>
            <person name="Crous P.W."/>
            <person name="Henrissat B."/>
            <person name="Nehls U."/>
            <person name="Egli S."/>
            <person name="Spatafora J.W."/>
            <person name="Grigoriev I.V."/>
            <person name="Martin F.M."/>
        </authorList>
    </citation>
    <scope>NUCLEOTIDE SEQUENCE [LARGE SCALE GENOMIC DNA]</scope>
    <source>
        <strain evidence="1 2">CBS 459.81</strain>
    </source>
</reference>
<evidence type="ECO:0000313" key="1">
    <source>
        <dbReference type="EMBL" id="OCK81018.1"/>
    </source>
</evidence>
<accession>A0A8E2JFW3</accession>
<name>A0A8E2JFW3_9PEZI</name>